<dbReference type="AlphaFoldDB" id="A0A3E5GUL2"/>
<sequence>MRWRTAEFLNSRNTEVFAEYGADEKVRQAYTYGERGIGERISVDNPNLTNGTRKWGERKLKNEILWI</sequence>
<dbReference type="EMBL" id="QSVQ01000004">
    <property type="protein sequence ID" value="RGO52700.1"/>
    <property type="molecule type" value="Genomic_DNA"/>
</dbReference>
<dbReference type="EMBL" id="QRVU01000029">
    <property type="protein sequence ID" value="RGS70574.1"/>
    <property type="molecule type" value="Genomic_DNA"/>
</dbReference>
<gene>
    <name evidence="2" type="ORF">DWX78_07185</name>
    <name evidence="1" type="ORF">DXB12_05115</name>
</gene>
<comment type="caution">
    <text evidence="1">The sequence shown here is derived from an EMBL/GenBank/DDBJ whole genome shotgun (WGS) entry which is preliminary data.</text>
</comment>
<evidence type="ECO:0000313" key="3">
    <source>
        <dbReference type="Proteomes" id="UP000261055"/>
    </source>
</evidence>
<dbReference type="RefSeq" id="WP_117613144.1">
    <property type="nucleotide sequence ID" value="NZ_QSVQ01000004.1"/>
</dbReference>
<evidence type="ECO:0000313" key="4">
    <source>
        <dbReference type="Proteomes" id="UP000285981"/>
    </source>
</evidence>
<organism evidence="1 3">
    <name type="scientific">Dorea formicigenerans</name>
    <dbReference type="NCBI Taxonomy" id="39486"/>
    <lineage>
        <taxon>Bacteria</taxon>
        <taxon>Bacillati</taxon>
        <taxon>Bacillota</taxon>
        <taxon>Clostridia</taxon>
        <taxon>Lachnospirales</taxon>
        <taxon>Lachnospiraceae</taxon>
        <taxon>Dorea</taxon>
    </lineage>
</organism>
<keyword evidence="3" id="KW-1185">Reference proteome</keyword>
<accession>A0A3E5GUL2</accession>
<dbReference type="Proteomes" id="UP000261055">
    <property type="component" value="Unassembled WGS sequence"/>
</dbReference>
<proteinExistence type="predicted"/>
<evidence type="ECO:0000313" key="1">
    <source>
        <dbReference type="EMBL" id="RGO52700.1"/>
    </source>
</evidence>
<protein>
    <submittedName>
        <fullName evidence="1">Uncharacterized protein</fullName>
    </submittedName>
</protein>
<evidence type="ECO:0000313" key="2">
    <source>
        <dbReference type="EMBL" id="RGS70574.1"/>
    </source>
</evidence>
<dbReference type="Proteomes" id="UP000285981">
    <property type="component" value="Unassembled WGS sequence"/>
</dbReference>
<name>A0A3E5GUL2_9FIRM</name>
<reference evidence="3 4" key="1">
    <citation type="submission" date="2018-08" db="EMBL/GenBank/DDBJ databases">
        <title>A genome reference for cultivated species of the human gut microbiota.</title>
        <authorList>
            <person name="Zou Y."/>
            <person name="Xue W."/>
            <person name="Luo G."/>
        </authorList>
    </citation>
    <scope>NUCLEOTIDE SEQUENCE [LARGE SCALE GENOMIC DNA]</scope>
    <source>
        <strain evidence="2 4">AF21-25</strain>
        <strain evidence="1 3">OM02-12</strain>
    </source>
</reference>